<dbReference type="InterPro" id="IPR013656">
    <property type="entry name" value="PAS_4"/>
</dbReference>
<dbReference type="Proteomes" id="UP000781958">
    <property type="component" value="Unassembled WGS sequence"/>
</dbReference>
<name>A0ABS4SWW8_9PROT</name>
<comment type="caution">
    <text evidence="10">The sequence shown here is derived from an EMBL/GenBank/DDBJ whole genome shotgun (WGS) entry which is preliminary data.</text>
</comment>
<feature type="domain" description="PAS" evidence="8">
    <location>
        <begin position="143"/>
        <end position="211"/>
    </location>
</feature>
<dbReference type="InterPro" id="IPR036890">
    <property type="entry name" value="HATPase_C_sf"/>
</dbReference>
<accession>A0ABS4SWW8</accession>
<feature type="domain" description="PAS" evidence="8">
    <location>
        <begin position="5"/>
        <end position="71"/>
    </location>
</feature>
<keyword evidence="6" id="KW-0418">Kinase</keyword>
<dbReference type="Pfam" id="PF13188">
    <property type="entry name" value="PAS_8"/>
    <property type="match status" value="1"/>
</dbReference>
<dbReference type="Pfam" id="PF08448">
    <property type="entry name" value="PAS_4"/>
    <property type="match status" value="1"/>
</dbReference>
<dbReference type="SUPFAM" id="SSF55785">
    <property type="entry name" value="PYP-like sensor domain (PAS domain)"/>
    <property type="match status" value="2"/>
</dbReference>
<organism evidence="10 11">
    <name type="scientific">Azospirillum rugosum</name>
    <dbReference type="NCBI Taxonomy" id="416170"/>
    <lineage>
        <taxon>Bacteria</taxon>
        <taxon>Pseudomonadati</taxon>
        <taxon>Pseudomonadota</taxon>
        <taxon>Alphaproteobacteria</taxon>
        <taxon>Rhodospirillales</taxon>
        <taxon>Azospirillaceae</taxon>
        <taxon>Azospirillum</taxon>
    </lineage>
</organism>
<keyword evidence="3" id="KW-0597">Phosphoprotein</keyword>
<reference evidence="10 11" key="1">
    <citation type="submission" date="2021-03" db="EMBL/GenBank/DDBJ databases">
        <title>Genomic Encyclopedia of Type Strains, Phase III (KMG-III): the genomes of soil and plant-associated and newly described type strains.</title>
        <authorList>
            <person name="Whitman W."/>
        </authorList>
    </citation>
    <scope>NUCLEOTIDE SEQUENCE [LARGE SCALE GENOMIC DNA]</scope>
    <source>
        <strain evidence="10 11">IMMIB AFH-6</strain>
    </source>
</reference>
<proteinExistence type="predicted"/>
<dbReference type="InterPro" id="IPR035965">
    <property type="entry name" value="PAS-like_dom_sf"/>
</dbReference>
<dbReference type="Gene3D" id="3.30.565.10">
    <property type="entry name" value="Histidine kinase-like ATPase, C-terminal domain"/>
    <property type="match status" value="1"/>
</dbReference>
<dbReference type="EC" id="2.7.13.3" evidence="2"/>
<evidence type="ECO:0000256" key="6">
    <source>
        <dbReference type="ARBA" id="ARBA00022777"/>
    </source>
</evidence>
<gene>
    <name evidence="10" type="ORF">J2851_006860</name>
</gene>
<dbReference type="SMART" id="SM00091">
    <property type="entry name" value="PAS"/>
    <property type="match status" value="2"/>
</dbReference>
<dbReference type="InterPro" id="IPR000014">
    <property type="entry name" value="PAS"/>
</dbReference>
<feature type="domain" description="Signal transduction histidine kinase HWE region" evidence="9">
    <location>
        <begin position="272"/>
        <end position="356"/>
    </location>
</feature>
<dbReference type="SMART" id="SM00911">
    <property type="entry name" value="HWE_HK"/>
    <property type="match status" value="1"/>
</dbReference>
<dbReference type="GO" id="GO:0008983">
    <property type="term" value="F:protein-glutamate O-methyltransferase activity"/>
    <property type="evidence" value="ECO:0007669"/>
    <property type="project" value="UniProtKB-EC"/>
</dbReference>
<evidence type="ECO:0000259" key="9">
    <source>
        <dbReference type="SMART" id="SM00911"/>
    </source>
</evidence>
<evidence type="ECO:0000259" key="8">
    <source>
        <dbReference type="SMART" id="SM00091"/>
    </source>
</evidence>
<dbReference type="PANTHER" id="PTHR41523">
    <property type="entry name" value="TWO-COMPONENT SYSTEM SENSOR PROTEIN"/>
    <property type="match status" value="1"/>
</dbReference>
<dbReference type="PANTHER" id="PTHR41523:SF8">
    <property type="entry name" value="ETHYLENE RESPONSE SENSOR PROTEIN"/>
    <property type="match status" value="1"/>
</dbReference>
<keyword evidence="10" id="KW-0378">Hydrolase</keyword>
<dbReference type="Pfam" id="PF07536">
    <property type="entry name" value="HWE_HK"/>
    <property type="match status" value="1"/>
</dbReference>
<dbReference type="EMBL" id="JAGINP010000039">
    <property type="protein sequence ID" value="MBP2297041.1"/>
    <property type="molecule type" value="Genomic_DNA"/>
</dbReference>
<keyword evidence="4 10" id="KW-0808">Transferase</keyword>
<dbReference type="SUPFAM" id="SSF55874">
    <property type="entry name" value="ATPase domain of HSP90 chaperone/DNA topoisomerase II/histidine kinase"/>
    <property type="match status" value="1"/>
</dbReference>
<evidence type="ECO:0000313" key="11">
    <source>
        <dbReference type="Proteomes" id="UP000781958"/>
    </source>
</evidence>
<dbReference type="NCBIfam" id="TIGR00229">
    <property type="entry name" value="sensory_box"/>
    <property type="match status" value="1"/>
</dbReference>
<dbReference type="Gene3D" id="3.30.450.20">
    <property type="entry name" value="PAS domain"/>
    <property type="match status" value="2"/>
</dbReference>
<keyword evidence="7" id="KW-0067">ATP-binding</keyword>
<protein>
    <recommendedName>
        <fullName evidence="2">histidine kinase</fullName>
        <ecNumber evidence="2">2.7.13.3</ecNumber>
    </recommendedName>
</protein>
<evidence type="ECO:0000313" key="10">
    <source>
        <dbReference type="EMBL" id="MBP2297041.1"/>
    </source>
</evidence>
<evidence type="ECO:0000256" key="1">
    <source>
        <dbReference type="ARBA" id="ARBA00000085"/>
    </source>
</evidence>
<evidence type="ECO:0000256" key="3">
    <source>
        <dbReference type="ARBA" id="ARBA00022553"/>
    </source>
</evidence>
<evidence type="ECO:0000256" key="4">
    <source>
        <dbReference type="ARBA" id="ARBA00022679"/>
    </source>
</evidence>
<dbReference type="InterPro" id="IPR011102">
    <property type="entry name" value="Sig_transdc_His_kinase_HWE"/>
</dbReference>
<keyword evidence="11" id="KW-1185">Reference proteome</keyword>
<evidence type="ECO:0000256" key="2">
    <source>
        <dbReference type="ARBA" id="ARBA00012438"/>
    </source>
</evidence>
<keyword evidence="5" id="KW-0547">Nucleotide-binding</keyword>
<dbReference type="GO" id="GO:0008984">
    <property type="term" value="F:protein-glutamate methylesterase activity"/>
    <property type="evidence" value="ECO:0007669"/>
    <property type="project" value="UniProtKB-EC"/>
</dbReference>
<evidence type="ECO:0000256" key="5">
    <source>
        <dbReference type="ARBA" id="ARBA00022741"/>
    </source>
</evidence>
<comment type="catalytic activity">
    <reaction evidence="1">
        <text>ATP + protein L-histidine = ADP + protein N-phospho-L-histidine.</text>
        <dbReference type="EC" id="2.7.13.3"/>
    </reaction>
</comment>
<evidence type="ECO:0000256" key="7">
    <source>
        <dbReference type="ARBA" id="ARBA00022840"/>
    </source>
</evidence>
<keyword evidence="10" id="KW-0489">Methyltransferase</keyword>
<sequence>MDVTTAAAGILDALDVGVVLLDNGWRVRQWNAWMARAAGVPVHAAVGQAIGAVFPSITGSALGGAIGEALGSGASSMLSDTLHGQVLPLHCADGRALLHNVLVSRVGGEGAPCCLIQVQDVTARRDAEAALRRSEERARARLAEVEALYDAAPIGLGLFDQDLRFLRVNEMLADINGAPREEHVGRCAWEIVPDLRELAEPLFRGVFETGEPILGIELSGTTRKLPGVVRTWVEDYYPLRGAHGEVIAVGAIVREITEQKRLEARERLLTHELQHRLKNTFAMIKALASQTARGATSLPDYLDRFGERIRALAVAQDLLVRCPAGDAVSLPELAHVALAPFVGSDGARLSIQLGVETVSADAASDLALALHELATNATKYGALSEHGGRVRLTACVEEWTGRPEMCLEWREEDGPSVQQPDRQGFGSRLLRMIAERHGGRVDLEWQETGLVCRICLPTSAASAVSGS</sequence>
<dbReference type="GO" id="GO:0032259">
    <property type="term" value="P:methylation"/>
    <property type="evidence" value="ECO:0007669"/>
    <property type="project" value="UniProtKB-KW"/>
</dbReference>